<evidence type="ECO:0000313" key="2">
    <source>
        <dbReference type="Proteomes" id="UP000030012"/>
    </source>
</evidence>
<proteinExistence type="predicted"/>
<dbReference type="InterPro" id="IPR011048">
    <property type="entry name" value="Haem_d1_sf"/>
</dbReference>
<name>A0A0A0I6Y6_CLONO</name>
<dbReference type="Gene3D" id="2.130.10.10">
    <property type="entry name" value="YVTN repeat-like/Quinoprotein amine dehydrogenase"/>
    <property type="match status" value="1"/>
</dbReference>
<dbReference type="InterPro" id="IPR015943">
    <property type="entry name" value="WD40/YVTN_repeat-like_dom_sf"/>
</dbReference>
<accession>A0A0A0I6Y6</accession>
<dbReference type="EMBL" id="JENJ01000024">
    <property type="protein sequence ID" value="KGM96338.1"/>
    <property type="molecule type" value="Genomic_DNA"/>
</dbReference>
<dbReference type="Proteomes" id="UP000030012">
    <property type="component" value="Unassembled WGS sequence"/>
</dbReference>
<dbReference type="SUPFAM" id="SSF51004">
    <property type="entry name" value="C-terminal (heme d1) domain of cytochrome cd1-nitrite reductase"/>
    <property type="match status" value="1"/>
</dbReference>
<protein>
    <submittedName>
        <fullName evidence="1">Uncharacterized protein</fullName>
    </submittedName>
</protein>
<evidence type="ECO:0000313" key="1">
    <source>
        <dbReference type="EMBL" id="KGM96338.1"/>
    </source>
</evidence>
<organism evidence="1 2">
    <name type="scientific">Clostridium novyi A str. 4552</name>
    <dbReference type="NCBI Taxonomy" id="1444289"/>
    <lineage>
        <taxon>Bacteria</taxon>
        <taxon>Bacillati</taxon>
        <taxon>Bacillota</taxon>
        <taxon>Clostridia</taxon>
        <taxon>Eubacteriales</taxon>
        <taxon>Clostridiaceae</taxon>
        <taxon>Clostridium</taxon>
    </lineage>
</organism>
<dbReference type="PANTHER" id="PTHR47197">
    <property type="entry name" value="PROTEIN NIRF"/>
    <property type="match status" value="1"/>
</dbReference>
<dbReference type="PANTHER" id="PTHR47197:SF3">
    <property type="entry name" value="DIHYDRO-HEME D1 DEHYDROGENASE"/>
    <property type="match status" value="1"/>
</dbReference>
<comment type="caution">
    <text evidence="1">The sequence shown here is derived from an EMBL/GenBank/DDBJ whole genome shotgun (WGS) entry which is preliminary data.</text>
</comment>
<dbReference type="InterPro" id="IPR051200">
    <property type="entry name" value="Host-pathogen_enzymatic-act"/>
</dbReference>
<reference evidence="1 2" key="1">
    <citation type="submission" date="2014-01" db="EMBL/GenBank/DDBJ databases">
        <title>Plasmidome dynamics in the species complex Clostridium novyi sensu lato converts strains of independent lineages into distinctly different pathogens.</title>
        <authorList>
            <person name="Skarin H."/>
            <person name="Segerman B."/>
        </authorList>
    </citation>
    <scope>NUCLEOTIDE SEQUENCE [LARGE SCALE GENOMIC DNA]</scope>
    <source>
        <strain evidence="1 2">4552</strain>
    </source>
</reference>
<dbReference type="AlphaFoldDB" id="A0A0A0I6Y6"/>
<sequence length="339" mass="39377">MCFFIVSVCLLICIGYVFNKISKKSQIVNEPLNTNKHSIYVRSCGNEMNILDTTNFDIKPIKHNIDYTLNMAEVQDNKIYAPICNKKWISVFKGGKFQKDIKLKYDLPLKARYNRFNGYTYVSHMTKLTYNNENCITVIDSNTDTEKCNILYDKGVEDITFTKDNKMIVSSWTTGGDTIYNIDIFDLKNNSIVKTLKMPVKYDCIKAVSDDLVYAINRMIKDPYIDIISLSKGKVIDRIKLPYDSPYSIYIDTTNDNNIAYILHVWDMYLEEGQGVTMLNYKTHKIENKIPNIKGSQTMCIKKDKLYFASWICNKIYVVDKKKFKVEKEIKFEGPNFAI</sequence>
<gene>
    <name evidence="1" type="ORF">Z968_06825</name>
</gene>